<feature type="transmembrane region" description="Helical" evidence="8">
    <location>
        <begin position="12"/>
        <end position="32"/>
    </location>
</feature>
<proteinExistence type="predicted"/>
<gene>
    <name evidence="10" type="ORF">BBC0178_005690</name>
</gene>
<dbReference type="InterPro" id="IPR050570">
    <property type="entry name" value="Cell_wall_metabolism_enzyme"/>
</dbReference>
<evidence type="ECO:0000256" key="7">
    <source>
        <dbReference type="SAM" id="Coils"/>
    </source>
</evidence>
<evidence type="ECO:0000313" key="10">
    <source>
        <dbReference type="EMBL" id="AQT42066.1"/>
    </source>
</evidence>
<keyword evidence="11" id="KW-1185">Reference proteome</keyword>
<dbReference type="PANTHER" id="PTHR21666:SF288">
    <property type="entry name" value="CELL DIVISION PROTEIN YTFB"/>
    <property type="match status" value="1"/>
</dbReference>
<keyword evidence="5" id="KW-0862">Zinc</keyword>
<keyword evidence="2" id="KW-0645">Protease</keyword>
<dbReference type="AlphaFoldDB" id="A0A1U9M9S4"/>
<feature type="domain" description="M23ase beta-sheet core" evidence="9">
    <location>
        <begin position="308"/>
        <end position="405"/>
    </location>
</feature>
<evidence type="ECO:0000256" key="5">
    <source>
        <dbReference type="ARBA" id="ARBA00022833"/>
    </source>
</evidence>
<feature type="coiled-coil region" evidence="7">
    <location>
        <begin position="62"/>
        <end position="135"/>
    </location>
</feature>
<keyword evidence="7" id="KW-0175">Coiled coil</keyword>
<evidence type="ECO:0000259" key="9">
    <source>
        <dbReference type="Pfam" id="PF01551"/>
    </source>
</evidence>
<sequence>MIKCIIMRVGKILSSLSRGGVVACLILFWPYWSFADENANKEAANKALNDIRATMTLSRQKMAQLASQVDSLKKDQRTLTSEIVKAAKSERETSEKIAQSEEKLTRLYDEKSKVKQDLESRRGEFSEVLAALERMGLNPPPAILVEPGDALKSVRSAALLGTLVPEMREKTLSLSASLKDMTAVENSIKAQHDELKNQVQLQAEQQKRLSLLVEEKAKLQKTSENELATQRKNVLELSEKAKSLEDLLTELERQSRQDKTDNNFKNEDTELTRNLDFEGKKGSLVLPAAGKIVQKFGENNGAVLGDTVETQPGAIITAPADGVVAYAGPFRSYGELVILDTGQNYHILLAGMNKVNVVQGQFLLSGEPLGTMGNQQIASAASLDIGKTTPMLYIEFRKLGKPVNPAPWWMAGKSGRNQNDS</sequence>
<keyword evidence="8" id="KW-1133">Transmembrane helix</keyword>
<dbReference type="Gene3D" id="2.70.70.10">
    <property type="entry name" value="Glucose Permease (Domain IIA)"/>
    <property type="match status" value="1"/>
</dbReference>
<dbReference type="KEGG" id="bapa:BBC0178_005690"/>
<keyword evidence="3" id="KW-0479">Metal-binding</keyword>
<evidence type="ECO:0000256" key="4">
    <source>
        <dbReference type="ARBA" id="ARBA00022801"/>
    </source>
</evidence>
<dbReference type="OrthoDB" id="9809144at2"/>
<dbReference type="Pfam" id="PF01551">
    <property type="entry name" value="Peptidase_M23"/>
    <property type="match status" value="1"/>
</dbReference>
<evidence type="ECO:0000256" key="6">
    <source>
        <dbReference type="ARBA" id="ARBA00023049"/>
    </source>
</evidence>
<dbReference type="GO" id="GO:0046872">
    <property type="term" value="F:metal ion binding"/>
    <property type="evidence" value="ECO:0007669"/>
    <property type="project" value="UniProtKB-KW"/>
</dbReference>
<reference evidence="10 11" key="1">
    <citation type="submission" date="2016-11" db="EMBL/GenBank/DDBJ databases">
        <title>Comparative genomics of Bartonella apis.</title>
        <authorList>
            <person name="Engel P."/>
        </authorList>
    </citation>
    <scope>NUCLEOTIDE SEQUENCE [LARGE SCALE GENOMIC DNA]</scope>
    <source>
        <strain evidence="10 11">BBC0178</strain>
    </source>
</reference>
<organism evidence="10 11">
    <name type="scientific">Bartonella apihabitans</name>
    <dbReference type="NCBI Taxonomy" id="2750929"/>
    <lineage>
        <taxon>Bacteria</taxon>
        <taxon>Pseudomonadati</taxon>
        <taxon>Pseudomonadota</taxon>
        <taxon>Alphaproteobacteria</taxon>
        <taxon>Hyphomicrobiales</taxon>
        <taxon>Bartonellaceae</taxon>
        <taxon>Bartonella</taxon>
    </lineage>
</organism>
<dbReference type="EMBL" id="CP015820">
    <property type="protein sequence ID" value="AQT42066.1"/>
    <property type="molecule type" value="Genomic_DNA"/>
</dbReference>
<dbReference type="CDD" id="cd12797">
    <property type="entry name" value="M23_peptidase"/>
    <property type="match status" value="1"/>
</dbReference>
<evidence type="ECO:0000313" key="11">
    <source>
        <dbReference type="Proteomes" id="UP000189660"/>
    </source>
</evidence>
<accession>A0A1U9M9S4</accession>
<keyword evidence="6" id="KW-0482">Metalloprotease</keyword>
<keyword evidence="8" id="KW-0472">Membrane</keyword>
<evidence type="ECO:0000256" key="2">
    <source>
        <dbReference type="ARBA" id="ARBA00022670"/>
    </source>
</evidence>
<dbReference type="PANTHER" id="PTHR21666">
    <property type="entry name" value="PEPTIDASE-RELATED"/>
    <property type="match status" value="1"/>
</dbReference>
<keyword evidence="8" id="KW-0812">Transmembrane</keyword>
<dbReference type="GO" id="GO:0006508">
    <property type="term" value="P:proteolysis"/>
    <property type="evidence" value="ECO:0007669"/>
    <property type="project" value="UniProtKB-KW"/>
</dbReference>
<dbReference type="InterPro" id="IPR011055">
    <property type="entry name" value="Dup_hybrid_motif"/>
</dbReference>
<dbReference type="Proteomes" id="UP000189660">
    <property type="component" value="Chromosome"/>
</dbReference>
<name>A0A1U9M9S4_9HYPH</name>
<dbReference type="SUPFAM" id="SSF51261">
    <property type="entry name" value="Duplicated hybrid motif"/>
    <property type="match status" value="1"/>
</dbReference>
<evidence type="ECO:0000256" key="1">
    <source>
        <dbReference type="ARBA" id="ARBA00001947"/>
    </source>
</evidence>
<keyword evidence="4 10" id="KW-0378">Hydrolase</keyword>
<dbReference type="GO" id="GO:0004222">
    <property type="term" value="F:metalloendopeptidase activity"/>
    <property type="evidence" value="ECO:0007669"/>
    <property type="project" value="TreeGrafter"/>
</dbReference>
<dbReference type="InterPro" id="IPR016047">
    <property type="entry name" value="M23ase_b-sheet_dom"/>
</dbReference>
<evidence type="ECO:0000256" key="3">
    <source>
        <dbReference type="ARBA" id="ARBA00022723"/>
    </source>
</evidence>
<protein>
    <submittedName>
        <fullName evidence="10">Septal ring factor EnvC, activator of murein hydrolases AmiA and AmiB</fullName>
    </submittedName>
</protein>
<feature type="coiled-coil region" evidence="7">
    <location>
        <begin position="178"/>
        <end position="261"/>
    </location>
</feature>
<evidence type="ECO:0000256" key="8">
    <source>
        <dbReference type="SAM" id="Phobius"/>
    </source>
</evidence>
<comment type="cofactor">
    <cofactor evidence="1">
        <name>Zn(2+)</name>
        <dbReference type="ChEBI" id="CHEBI:29105"/>
    </cofactor>
</comment>